<keyword evidence="3" id="KW-0547">Nucleotide-binding</keyword>
<sequence length="1451" mass="150452">MPLSLLRDVAAKVVAPVAESLLSLVGPAPRRVANHDDRMHVEVRGVHHPGTGDAAEALRSRLKDLDGVRDVEINGHWGRAVVTHDPAVTDRGAVLATVAEVEREWGLGEYGQSPASARHPANRGPGIREATALGLSLLGTGYSVASRLLPTPRLPAAIPTVLSLVDSAPHLRAVVETALGRTTADTVFALGSATGQALARNPVSLLTEAGYRLLLHREVLARQQAWRQWEHRASRLPGAHEAEAMHYPPRPVPLPSGPIEKLSDTSAGVAIAGSAAMLFASRNTERATAMLVAGVPRAAKLGREAFASRMDTELSRAGCLVLETDALRRLDRVDTVVLDATILFSGRHVAETVTSLVDGSSGAELTQHAHDLLDTRHPTARRERDDWVLAPVPRSAPAAVQRRAKELAGSEAVVLLLSRGGEAVGLVRACPEVDPLAEALIESARAAGSVLLGGAGPRGRLAVDGTLPGGRALAGAIRRLQQEGKVVAVVTARDRTALAAADVGIALRGRGGAVTWGADIACRDRGQACQVLSAAVEARQTSSEAARLSLIASLAGGLFGGFGPAAGAAARASFPVHLSAMLALALGVWRGVTVGTRPAPQPVDRTPWHEMSPRAVLRLLSTSREGLSDDEATRRHGHGGEVEEIPETGLARASVDELANPLTPALAAGAGLSATLGSISDAVLIAGVLAVNALIGGAQRVGAHRELRKLLDSSSIHVRLRRQGRHRDARAAELTPGDVIELRAGDAVPADCRLLEAAGLEIDESGLTGESQLVGKSVPPTAAAEIADRSSMVYQGTVVAAGRALAVVVATGERTEAGRSARAVGDVPKTGVEARLNALSRRTLPVALGAGVVLMAVHLLQGRGITQSLGQAVSLAVAAVPEGLPFVATVAELASARRLSHQGILVRSANTIEALGRVDVLCFDKTGTLTEGRITLRRVSDGATDEEIGALGDGMRAVLAAAVRASPWREGEGGVPHPTDRAVLDGARRLGIGPQDEVVGLSWVAEIAFEPARGYHATLTRHADGLLLSVKGAPEVLLARCTHWRGAPFDGAARRRVEAEIERLARQGHRVLAVGERPASDRADLDDERVGRLELRGLLALADPIRGTAAAAVSQLHSAGVDVLMVTGDHPSTAAAIGAELGMINGRGVLTGAELEELDDEQLAAVLPGVAVFARVSPSQKARLVRQLRKANRVVAMTGDGANDAPAIRLAHVGIALGTRATPAAREAADLIVTDDRIETITSALIEGRAMWSSVREAVGILVGGNLGEIGFTVGTGLFDGGAGLNARQLLLVNLLTDVLPAMAVAVRPPPGVSPDQLLTEGPETSLGSALLRDVYRRAAVTAGAAGAGWLLARPVSTPGQAATTALVSLVGGQLAQTIALRGRTPLVVGAALGSLGALAVVVQVPGLSHFFGCRPLLPHQWAIAGGTTVAAAVAELLWHGQQPRPVRRTE</sequence>
<dbReference type="SUPFAM" id="SSF81665">
    <property type="entry name" value="Calcium ATPase, transmembrane domain M"/>
    <property type="match status" value="1"/>
</dbReference>
<dbReference type="SUPFAM" id="SSF81660">
    <property type="entry name" value="Metal cation-transporting ATPase, ATP-binding domain N"/>
    <property type="match status" value="1"/>
</dbReference>
<organism evidence="10 11">
    <name type="scientific">Amycolatopsis cynarae</name>
    <dbReference type="NCBI Taxonomy" id="2995223"/>
    <lineage>
        <taxon>Bacteria</taxon>
        <taxon>Bacillati</taxon>
        <taxon>Actinomycetota</taxon>
        <taxon>Actinomycetes</taxon>
        <taxon>Pseudonocardiales</taxon>
        <taxon>Pseudonocardiaceae</taxon>
        <taxon>Amycolatopsis</taxon>
    </lineage>
</organism>
<feature type="domain" description="HMA" evidence="9">
    <location>
        <begin position="37"/>
        <end position="106"/>
    </location>
</feature>
<evidence type="ECO:0000256" key="4">
    <source>
        <dbReference type="ARBA" id="ARBA00022840"/>
    </source>
</evidence>
<keyword evidence="11" id="KW-1185">Reference proteome</keyword>
<dbReference type="InterPro" id="IPR036412">
    <property type="entry name" value="HAD-like_sf"/>
</dbReference>
<evidence type="ECO:0000256" key="2">
    <source>
        <dbReference type="ARBA" id="ARBA00022692"/>
    </source>
</evidence>
<protein>
    <submittedName>
        <fullName evidence="10">HAD-IC family P-type ATPase</fullName>
    </submittedName>
</protein>
<comment type="subcellular location">
    <subcellularLocation>
        <location evidence="1">Cell membrane</location>
        <topology evidence="1">Multi-pass membrane protein</topology>
    </subcellularLocation>
</comment>
<dbReference type="NCBIfam" id="TIGR01494">
    <property type="entry name" value="ATPase_P-type"/>
    <property type="match status" value="2"/>
</dbReference>
<evidence type="ECO:0000256" key="8">
    <source>
        <dbReference type="ARBA" id="ARBA00049360"/>
    </source>
</evidence>
<dbReference type="PRINTS" id="PR00119">
    <property type="entry name" value="CATATPASE"/>
</dbReference>
<name>A0ABY7BA89_9PSEU</name>
<keyword evidence="4" id="KW-0067">ATP-binding</keyword>
<keyword evidence="6" id="KW-1133">Transmembrane helix</keyword>
<dbReference type="PROSITE" id="PS50846">
    <property type="entry name" value="HMA_2"/>
    <property type="match status" value="1"/>
</dbReference>
<dbReference type="InterPro" id="IPR006121">
    <property type="entry name" value="HMA_dom"/>
</dbReference>
<dbReference type="InterPro" id="IPR059000">
    <property type="entry name" value="ATPase_P-type_domA"/>
</dbReference>
<dbReference type="PROSITE" id="PS00154">
    <property type="entry name" value="ATPASE_E1_E2"/>
    <property type="match status" value="1"/>
</dbReference>
<dbReference type="Proteomes" id="UP001163203">
    <property type="component" value="Chromosome"/>
</dbReference>
<keyword evidence="7" id="KW-0472">Membrane</keyword>
<dbReference type="EMBL" id="CP113836">
    <property type="protein sequence ID" value="WAL68319.1"/>
    <property type="molecule type" value="Genomic_DNA"/>
</dbReference>
<evidence type="ECO:0000259" key="9">
    <source>
        <dbReference type="PROSITE" id="PS50846"/>
    </source>
</evidence>
<dbReference type="Pfam" id="PF00702">
    <property type="entry name" value="Hydrolase"/>
    <property type="match status" value="1"/>
</dbReference>
<reference evidence="10" key="1">
    <citation type="submission" date="2022-11" db="EMBL/GenBank/DDBJ databases">
        <authorList>
            <person name="Mo P."/>
        </authorList>
    </citation>
    <scope>NUCLEOTIDE SEQUENCE</scope>
    <source>
        <strain evidence="10">HUAS 11-8</strain>
    </source>
</reference>
<dbReference type="Gene3D" id="3.40.50.1000">
    <property type="entry name" value="HAD superfamily/HAD-like"/>
    <property type="match status" value="3"/>
</dbReference>
<evidence type="ECO:0000313" key="11">
    <source>
        <dbReference type="Proteomes" id="UP001163203"/>
    </source>
</evidence>
<dbReference type="InterPro" id="IPR006068">
    <property type="entry name" value="ATPase_P-typ_cation-transptr_C"/>
</dbReference>
<dbReference type="InterPro" id="IPR023214">
    <property type="entry name" value="HAD_sf"/>
</dbReference>
<dbReference type="InterPro" id="IPR018303">
    <property type="entry name" value="ATPase_P-typ_P_site"/>
</dbReference>
<dbReference type="Gene3D" id="1.20.1110.10">
    <property type="entry name" value="Calcium-transporting ATPase, transmembrane domain"/>
    <property type="match status" value="2"/>
</dbReference>
<dbReference type="SFLD" id="SFLDF00027">
    <property type="entry name" value="p-type_atpase"/>
    <property type="match status" value="1"/>
</dbReference>
<keyword evidence="5" id="KW-1278">Translocase</keyword>
<keyword evidence="2" id="KW-0812">Transmembrane</keyword>
<gene>
    <name evidence="10" type="ORF">ORV05_11305</name>
</gene>
<dbReference type="InterPro" id="IPR001757">
    <property type="entry name" value="P_typ_ATPase"/>
</dbReference>
<dbReference type="SUPFAM" id="SSF56784">
    <property type="entry name" value="HAD-like"/>
    <property type="match status" value="1"/>
</dbReference>
<dbReference type="Gene3D" id="2.70.150.10">
    <property type="entry name" value="Calcium-transporting ATPase, cytoplasmic transduction domain A"/>
    <property type="match status" value="1"/>
</dbReference>
<dbReference type="PRINTS" id="PR00120">
    <property type="entry name" value="HATPASE"/>
</dbReference>
<dbReference type="SFLD" id="SFLDG00002">
    <property type="entry name" value="C1.7:_P-type_atpase_like"/>
    <property type="match status" value="1"/>
</dbReference>
<dbReference type="InterPro" id="IPR008250">
    <property type="entry name" value="ATPase_P-typ_transduc_dom_A_sf"/>
</dbReference>
<dbReference type="InterPro" id="IPR044492">
    <property type="entry name" value="P_typ_ATPase_HD_dom"/>
</dbReference>
<dbReference type="PANTHER" id="PTHR42861">
    <property type="entry name" value="CALCIUM-TRANSPORTING ATPASE"/>
    <property type="match status" value="1"/>
</dbReference>
<comment type="catalytic activity">
    <reaction evidence="8">
        <text>ATP + H2O = ADP + phosphate + H(+)</text>
        <dbReference type="Rhea" id="RHEA:13065"/>
        <dbReference type="ChEBI" id="CHEBI:15377"/>
        <dbReference type="ChEBI" id="CHEBI:15378"/>
        <dbReference type="ChEBI" id="CHEBI:30616"/>
        <dbReference type="ChEBI" id="CHEBI:43474"/>
        <dbReference type="ChEBI" id="CHEBI:456216"/>
    </reaction>
</comment>
<dbReference type="InterPro" id="IPR023299">
    <property type="entry name" value="ATPase_P-typ_cyto_dom_N"/>
</dbReference>
<proteinExistence type="predicted"/>
<evidence type="ECO:0000256" key="7">
    <source>
        <dbReference type="ARBA" id="ARBA00023136"/>
    </source>
</evidence>
<dbReference type="SFLD" id="SFLDS00003">
    <property type="entry name" value="Haloacid_Dehalogenase"/>
    <property type="match status" value="1"/>
</dbReference>
<dbReference type="SUPFAM" id="SSF81653">
    <property type="entry name" value="Calcium ATPase, transduction domain A"/>
    <property type="match status" value="1"/>
</dbReference>
<dbReference type="Pfam" id="PF00122">
    <property type="entry name" value="E1-E2_ATPase"/>
    <property type="match status" value="1"/>
</dbReference>
<dbReference type="SUPFAM" id="SSF55008">
    <property type="entry name" value="HMA, heavy metal-associated domain"/>
    <property type="match status" value="1"/>
</dbReference>
<dbReference type="Gene3D" id="3.40.1110.10">
    <property type="entry name" value="Calcium-transporting ATPase, cytoplasmic domain N"/>
    <property type="match status" value="1"/>
</dbReference>
<evidence type="ECO:0000313" key="10">
    <source>
        <dbReference type="EMBL" id="WAL68319.1"/>
    </source>
</evidence>
<evidence type="ECO:0000256" key="6">
    <source>
        <dbReference type="ARBA" id="ARBA00022989"/>
    </source>
</evidence>
<dbReference type="SMART" id="SM00831">
    <property type="entry name" value="Cation_ATPase_N"/>
    <property type="match status" value="1"/>
</dbReference>
<dbReference type="RefSeq" id="WP_268758412.1">
    <property type="nucleotide sequence ID" value="NZ_CP113836.1"/>
</dbReference>
<dbReference type="InterPro" id="IPR036163">
    <property type="entry name" value="HMA_dom_sf"/>
</dbReference>
<evidence type="ECO:0000256" key="5">
    <source>
        <dbReference type="ARBA" id="ARBA00022967"/>
    </source>
</evidence>
<evidence type="ECO:0000256" key="1">
    <source>
        <dbReference type="ARBA" id="ARBA00004651"/>
    </source>
</evidence>
<accession>A0ABY7BA89</accession>
<evidence type="ECO:0000256" key="3">
    <source>
        <dbReference type="ARBA" id="ARBA00022741"/>
    </source>
</evidence>
<dbReference type="Pfam" id="PF00689">
    <property type="entry name" value="Cation_ATPase_C"/>
    <property type="match status" value="1"/>
</dbReference>
<dbReference type="InterPro" id="IPR004014">
    <property type="entry name" value="ATPase_P-typ_cation-transptr_N"/>
</dbReference>
<dbReference type="InterPro" id="IPR023298">
    <property type="entry name" value="ATPase_P-typ_TM_dom_sf"/>
</dbReference>